<gene>
    <name evidence="1" type="ORF">GCM10008957_31630</name>
</gene>
<dbReference type="AlphaFoldDB" id="A0A918CC27"/>
<comment type="caution">
    <text evidence="1">The sequence shown here is derived from an EMBL/GenBank/DDBJ whole genome shotgun (WGS) entry which is preliminary data.</text>
</comment>
<evidence type="ECO:0000313" key="1">
    <source>
        <dbReference type="EMBL" id="GGR16663.1"/>
    </source>
</evidence>
<dbReference type="EMBL" id="BMQL01000019">
    <property type="protein sequence ID" value="GGR16663.1"/>
    <property type="molecule type" value="Genomic_DNA"/>
</dbReference>
<keyword evidence="2" id="KW-1185">Reference proteome</keyword>
<reference evidence="1" key="1">
    <citation type="journal article" date="2014" name="Int. J. Syst. Evol. Microbiol.">
        <title>Complete genome sequence of Corynebacterium casei LMG S-19264T (=DSM 44701T), isolated from a smear-ripened cheese.</title>
        <authorList>
            <consortium name="US DOE Joint Genome Institute (JGI-PGF)"/>
            <person name="Walter F."/>
            <person name="Albersmeier A."/>
            <person name="Kalinowski J."/>
            <person name="Ruckert C."/>
        </authorList>
    </citation>
    <scope>NUCLEOTIDE SEQUENCE</scope>
    <source>
        <strain evidence="1">JCM 31311</strain>
    </source>
</reference>
<proteinExistence type="predicted"/>
<organism evidence="1 2">
    <name type="scientific">Deinococcus ruber</name>
    <dbReference type="NCBI Taxonomy" id="1848197"/>
    <lineage>
        <taxon>Bacteria</taxon>
        <taxon>Thermotogati</taxon>
        <taxon>Deinococcota</taxon>
        <taxon>Deinococci</taxon>
        <taxon>Deinococcales</taxon>
        <taxon>Deinococcaceae</taxon>
        <taxon>Deinococcus</taxon>
    </lineage>
</organism>
<accession>A0A918CC27</accession>
<name>A0A918CC27_9DEIO</name>
<evidence type="ECO:0000313" key="2">
    <source>
        <dbReference type="Proteomes" id="UP000603865"/>
    </source>
</evidence>
<protein>
    <submittedName>
        <fullName evidence="1">Uncharacterized protein</fullName>
    </submittedName>
</protein>
<dbReference type="Proteomes" id="UP000603865">
    <property type="component" value="Unassembled WGS sequence"/>
</dbReference>
<reference evidence="1" key="2">
    <citation type="submission" date="2020-09" db="EMBL/GenBank/DDBJ databases">
        <authorList>
            <person name="Sun Q."/>
            <person name="Ohkuma M."/>
        </authorList>
    </citation>
    <scope>NUCLEOTIDE SEQUENCE</scope>
    <source>
        <strain evidence="1">JCM 31311</strain>
    </source>
</reference>
<sequence length="129" mass="14161">MTAVCFSESKPTKTGFQLDCLQLTPATSLPDTYRLLAVFSGIPLGPLEALGRARLATVDQQGHLCYTLHARNVLSTLVERRQIRWVKWDTDKDGTVIRAGYVLSGEGEADLTCYFDLYGPAWPAGGRPS</sequence>